<reference evidence="2 3" key="1">
    <citation type="journal article" date="2018" name="Genome Biol. Evol.">
        <title>Multiple Roots of Fruiting Body Formation in Amoebozoa.</title>
        <authorList>
            <person name="Hillmann F."/>
            <person name="Forbes G."/>
            <person name="Novohradska S."/>
            <person name="Ferling I."/>
            <person name="Riege K."/>
            <person name="Groth M."/>
            <person name="Westermann M."/>
            <person name="Marz M."/>
            <person name="Spaller T."/>
            <person name="Winckler T."/>
            <person name="Schaap P."/>
            <person name="Glockner G."/>
        </authorList>
    </citation>
    <scope>NUCLEOTIDE SEQUENCE [LARGE SCALE GENOMIC DNA]</scope>
    <source>
        <strain evidence="2 3">Jena</strain>
    </source>
</reference>
<dbReference type="Gene3D" id="2.80.10.50">
    <property type="match status" value="1"/>
</dbReference>
<keyword evidence="3" id="KW-1185">Reference proteome</keyword>
<name>A0A2P6NBF6_9EUKA</name>
<protein>
    <submittedName>
        <fullName evidence="2">Alpha-L-fucosidase</fullName>
    </submittedName>
</protein>
<gene>
    <name evidence="2" type="ORF">PROFUN_04525</name>
</gene>
<dbReference type="EMBL" id="MDYQ01000128">
    <property type="protein sequence ID" value="PRP81290.1"/>
    <property type="molecule type" value="Genomic_DNA"/>
</dbReference>
<accession>A0A2P6NBF6</accession>
<proteinExistence type="predicted"/>
<dbReference type="InParanoid" id="A0A2P6NBF6"/>
<sequence>MRSLLFLIFVTLAFSYDLSGKKVIWSDGLSAHISLIAVTPRPSTYTITAANLTTCTNWDACDPKNANPYYKNEGVAVESTWMIKFDDGTYIELCICKGWKMDQNAMAKALSYVPPSVRSSVNRVSQRPTGNGAVTFANAAIYKGEYNPEVFVHESAHSFDWCAEAESNGISSQSAWLTAIDWAQTSVLYWYLTYSKASEQTLRNATFQCWSKSRQAASVFMPYNTSREFDATEKVTITPKTSTGRLNYLKTQLVTNSTNTGGWQLVPASYNYYLLCESGDKTMSCIDNLGLTKANDAPALYYPRNGGLGQQFSLFPDGKGYHKIINRANGLALTTLGCGTAKASSTVVFGADGNNDCLLWKVVRPRTH</sequence>
<feature type="signal peptide" evidence="1">
    <location>
        <begin position="1"/>
        <end position="15"/>
    </location>
</feature>
<keyword evidence="1" id="KW-0732">Signal</keyword>
<evidence type="ECO:0000313" key="2">
    <source>
        <dbReference type="EMBL" id="PRP81290.1"/>
    </source>
</evidence>
<comment type="caution">
    <text evidence="2">The sequence shown here is derived from an EMBL/GenBank/DDBJ whole genome shotgun (WGS) entry which is preliminary data.</text>
</comment>
<dbReference type="CDD" id="cd00161">
    <property type="entry name" value="beta-trefoil_Ricin-like"/>
    <property type="match status" value="1"/>
</dbReference>
<evidence type="ECO:0000313" key="3">
    <source>
        <dbReference type="Proteomes" id="UP000241769"/>
    </source>
</evidence>
<feature type="chain" id="PRO_5015192339" evidence="1">
    <location>
        <begin position="16"/>
        <end position="368"/>
    </location>
</feature>
<evidence type="ECO:0000256" key="1">
    <source>
        <dbReference type="SAM" id="SignalP"/>
    </source>
</evidence>
<dbReference type="SUPFAM" id="SSF50370">
    <property type="entry name" value="Ricin B-like lectins"/>
    <property type="match status" value="1"/>
</dbReference>
<dbReference type="AlphaFoldDB" id="A0A2P6NBF6"/>
<organism evidence="2 3">
    <name type="scientific">Planoprotostelium fungivorum</name>
    <dbReference type="NCBI Taxonomy" id="1890364"/>
    <lineage>
        <taxon>Eukaryota</taxon>
        <taxon>Amoebozoa</taxon>
        <taxon>Evosea</taxon>
        <taxon>Variosea</taxon>
        <taxon>Cavosteliida</taxon>
        <taxon>Cavosteliaceae</taxon>
        <taxon>Planoprotostelium</taxon>
    </lineage>
</organism>
<dbReference type="OrthoDB" id="2142213at2759"/>
<dbReference type="InterPro" id="IPR035992">
    <property type="entry name" value="Ricin_B-like_lectins"/>
</dbReference>
<dbReference type="Proteomes" id="UP000241769">
    <property type="component" value="Unassembled WGS sequence"/>
</dbReference>